<keyword evidence="3" id="KW-1185">Reference proteome</keyword>
<dbReference type="AlphaFoldDB" id="A0A2P5CVW5"/>
<sequence length="80" mass="9157">MLEDFASVSLPGYNDEEQQVRAHTSPYKFRPNPEDLHPLRTPERASVVVILTTITKQDEYKVVKLDSMRLGVNAKESITR</sequence>
<feature type="compositionally biased region" description="Basic and acidic residues" evidence="1">
    <location>
        <begin position="31"/>
        <end position="40"/>
    </location>
</feature>
<protein>
    <submittedName>
        <fullName evidence="2">Uncharacterized protein</fullName>
    </submittedName>
</protein>
<gene>
    <name evidence="2" type="ORF">PanWU01x14_118810</name>
</gene>
<organism evidence="2 3">
    <name type="scientific">Parasponia andersonii</name>
    <name type="common">Sponia andersonii</name>
    <dbReference type="NCBI Taxonomy" id="3476"/>
    <lineage>
        <taxon>Eukaryota</taxon>
        <taxon>Viridiplantae</taxon>
        <taxon>Streptophyta</taxon>
        <taxon>Embryophyta</taxon>
        <taxon>Tracheophyta</taxon>
        <taxon>Spermatophyta</taxon>
        <taxon>Magnoliopsida</taxon>
        <taxon>eudicotyledons</taxon>
        <taxon>Gunneridae</taxon>
        <taxon>Pentapetalae</taxon>
        <taxon>rosids</taxon>
        <taxon>fabids</taxon>
        <taxon>Rosales</taxon>
        <taxon>Cannabaceae</taxon>
        <taxon>Parasponia</taxon>
    </lineage>
</organism>
<accession>A0A2P5CVW5</accession>
<evidence type="ECO:0000256" key="1">
    <source>
        <dbReference type="SAM" id="MobiDB-lite"/>
    </source>
</evidence>
<comment type="caution">
    <text evidence="2">The sequence shown here is derived from an EMBL/GenBank/DDBJ whole genome shotgun (WGS) entry which is preliminary data.</text>
</comment>
<name>A0A2P5CVW5_PARAD</name>
<evidence type="ECO:0000313" key="2">
    <source>
        <dbReference type="EMBL" id="PON65175.1"/>
    </source>
</evidence>
<feature type="region of interest" description="Disordered" evidence="1">
    <location>
        <begin position="13"/>
        <end position="40"/>
    </location>
</feature>
<evidence type="ECO:0000313" key="3">
    <source>
        <dbReference type="Proteomes" id="UP000237105"/>
    </source>
</evidence>
<dbReference type="EMBL" id="JXTB01000090">
    <property type="protein sequence ID" value="PON65175.1"/>
    <property type="molecule type" value="Genomic_DNA"/>
</dbReference>
<reference evidence="3" key="1">
    <citation type="submission" date="2016-06" db="EMBL/GenBank/DDBJ databases">
        <title>Parallel loss of symbiosis genes in relatives of nitrogen-fixing non-legume Parasponia.</title>
        <authorList>
            <person name="Van Velzen R."/>
            <person name="Holmer R."/>
            <person name="Bu F."/>
            <person name="Rutten L."/>
            <person name="Van Zeijl A."/>
            <person name="Liu W."/>
            <person name="Santuari L."/>
            <person name="Cao Q."/>
            <person name="Sharma T."/>
            <person name="Shen D."/>
            <person name="Roswanjaya Y."/>
            <person name="Wardhani T."/>
            <person name="Kalhor M.S."/>
            <person name="Jansen J."/>
            <person name="Van den Hoogen J."/>
            <person name="Gungor B."/>
            <person name="Hartog M."/>
            <person name="Hontelez J."/>
            <person name="Verver J."/>
            <person name="Yang W.-C."/>
            <person name="Schijlen E."/>
            <person name="Repin R."/>
            <person name="Schilthuizen M."/>
            <person name="Schranz E."/>
            <person name="Heidstra R."/>
            <person name="Miyata K."/>
            <person name="Fedorova E."/>
            <person name="Kohlen W."/>
            <person name="Bisseling T."/>
            <person name="Smit S."/>
            <person name="Geurts R."/>
        </authorList>
    </citation>
    <scope>NUCLEOTIDE SEQUENCE [LARGE SCALE GENOMIC DNA]</scope>
    <source>
        <strain evidence="3">cv. WU1-14</strain>
    </source>
</reference>
<proteinExistence type="predicted"/>
<dbReference type="Proteomes" id="UP000237105">
    <property type="component" value="Unassembled WGS sequence"/>
</dbReference>